<feature type="domain" description="Radical SAM core" evidence="9">
    <location>
        <begin position="135"/>
        <end position="363"/>
    </location>
</feature>
<dbReference type="SFLD" id="SFLDS00029">
    <property type="entry name" value="Radical_SAM"/>
    <property type="match status" value="1"/>
</dbReference>
<evidence type="ECO:0000256" key="2">
    <source>
        <dbReference type="ARBA" id="ARBA00022485"/>
    </source>
</evidence>
<dbReference type="EMBL" id="JACOON010000001">
    <property type="protein sequence ID" value="MBC5647344.1"/>
    <property type="molecule type" value="Genomic_DNA"/>
</dbReference>
<dbReference type="NCBIfam" id="TIGR00089">
    <property type="entry name" value="MiaB/RimO family radical SAM methylthiotransferase"/>
    <property type="match status" value="1"/>
</dbReference>
<dbReference type="PROSITE" id="PS51449">
    <property type="entry name" value="MTTASE_N"/>
    <property type="match status" value="1"/>
</dbReference>
<gene>
    <name evidence="10" type="primary">mtaB</name>
    <name evidence="10" type="ORF">H8S18_03230</name>
</gene>
<dbReference type="SMART" id="SM00729">
    <property type="entry name" value="Elp3"/>
    <property type="match status" value="1"/>
</dbReference>
<dbReference type="Gene3D" id="3.40.50.12160">
    <property type="entry name" value="Methylthiotransferase, N-terminal domain"/>
    <property type="match status" value="1"/>
</dbReference>
<dbReference type="InterPro" id="IPR038135">
    <property type="entry name" value="Methylthiotransferase_N_sf"/>
</dbReference>
<evidence type="ECO:0000256" key="1">
    <source>
        <dbReference type="ARBA" id="ARBA00001966"/>
    </source>
</evidence>
<dbReference type="SFLD" id="SFLDG01082">
    <property type="entry name" value="B12-binding_domain_containing"/>
    <property type="match status" value="1"/>
</dbReference>
<dbReference type="InterPro" id="IPR006467">
    <property type="entry name" value="MiaB-like_bact"/>
</dbReference>
<evidence type="ECO:0000256" key="5">
    <source>
        <dbReference type="ARBA" id="ARBA00022723"/>
    </source>
</evidence>
<evidence type="ECO:0000256" key="4">
    <source>
        <dbReference type="ARBA" id="ARBA00022691"/>
    </source>
</evidence>
<organism evidence="10 11">
    <name type="scientific">Christensenella tenuis</name>
    <dbReference type="NCBI Taxonomy" id="2763033"/>
    <lineage>
        <taxon>Bacteria</taxon>
        <taxon>Bacillati</taxon>
        <taxon>Bacillota</taxon>
        <taxon>Clostridia</taxon>
        <taxon>Christensenellales</taxon>
        <taxon>Christensenellaceae</taxon>
        <taxon>Christensenella</taxon>
    </lineage>
</organism>
<keyword evidence="6" id="KW-0408">Iron</keyword>
<evidence type="ECO:0000313" key="11">
    <source>
        <dbReference type="Proteomes" id="UP000606889"/>
    </source>
</evidence>
<dbReference type="PANTHER" id="PTHR11918:SF45">
    <property type="entry name" value="THREONYLCARBAMOYLADENOSINE TRNA METHYLTHIOTRANSFERASE"/>
    <property type="match status" value="1"/>
</dbReference>
<dbReference type="InterPro" id="IPR034557">
    <property type="entry name" value="ThrcA_tRNA_MEthiotransferase"/>
</dbReference>
<dbReference type="PROSITE" id="PS51918">
    <property type="entry name" value="RADICAL_SAM"/>
    <property type="match status" value="1"/>
</dbReference>
<evidence type="ECO:0000259" key="9">
    <source>
        <dbReference type="PROSITE" id="PS51918"/>
    </source>
</evidence>
<dbReference type="Gene3D" id="3.80.30.20">
    <property type="entry name" value="tm_1862 like domain"/>
    <property type="match status" value="1"/>
</dbReference>
<evidence type="ECO:0000259" key="8">
    <source>
        <dbReference type="PROSITE" id="PS51449"/>
    </source>
</evidence>
<sequence>MKVAAYTLGCKVNQYDTNAMVELLEKSGFERVEFHEEADVYLINTCTVTNTADKKSRNMIRRLHKNHPEAVICVCGCLAQRDSEGILGIEGVSAVIGTEERSRIVQIVRECFDGKKVDGVCEIGKGFEELSVSSAGELTRGYIKIQEGCNNFCSYCIIPYVRGRVRSRASTGILSEGRALAARGVQEIVLTGIHISSYGQDNGESLLNVLDGLNGIEGIGRIRLGSLEPHILTREFLGEIKKLGKICPHFHVSLQSGSDAVLKRMNRKYTSMQFAEYMENIREAYDRPAIATDIITGFPGETEREFEETCRFAEEQAFSRIHVFPFSERAGTPAAEMGGKVPVDVRRSRANRLIEVGKQLECRFAGEFLGTVQAVLFEQETENGFAEGYTDRYLRIHAAGTPGGFQNVLLKKYNDAILYGDIIK</sequence>
<dbReference type="InterPro" id="IPR058240">
    <property type="entry name" value="rSAM_sf"/>
</dbReference>
<reference evidence="10 11" key="1">
    <citation type="submission" date="2020-08" db="EMBL/GenBank/DDBJ databases">
        <title>Genome public.</title>
        <authorList>
            <person name="Liu C."/>
            <person name="Sun Q."/>
        </authorList>
    </citation>
    <scope>NUCLEOTIDE SEQUENCE [LARGE SCALE GENOMIC DNA]</scope>
    <source>
        <strain evidence="10 11">NSJ-35</strain>
    </source>
</reference>
<keyword evidence="3" id="KW-0808">Transferase</keyword>
<feature type="domain" description="MTTase N-terminal" evidence="8">
    <location>
        <begin position="1"/>
        <end position="113"/>
    </location>
</feature>
<dbReference type="Pfam" id="PF00919">
    <property type="entry name" value="UPF0004"/>
    <property type="match status" value="1"/>
</dbReference>
<dbReference type="Pfam" id="PF04055">
    <property type="entry name" value="Radical_SAM"/>
    <property type="match status" value="1"/>
</dbReference>
<dbReference type="InterPro" id="IPR006638">
    <property type="entry name" value="Elp3/MiaA/NifB-like_rSAM"/>
</dbReference>
<dbReference type="InterPro" id="IPR013848">
    <property type="entry name" value="Methylthiotransferase_N"/>
</dbReference>
<keyword evidence="11" id="KW-1185">Reference proteome</keyword>
<keyword evidence="2" id="KW-0004">4Fe-4S</keyword>
<comment type="cofactor">
    <cofactor evidence="1">
        <name>[4Fe-4S] cluster</name>
        <dbReference type="ChEBI" id="CHEBI:49883"/>
    </cofactor>
</comment>
<evidence type="ECO:0000256" key="6">
    <source>
        <dbReference type="ARBA" id="ARBA00023004"/>
    </source>
</evidence>
<dbReference type="CDD" id="cd01335">
    <property type="entry name" value="Radical_SAM"/>
    <property type="match status" value="1"/>
</dbReference>
<dbReference type="InterPro" id="IPR023404">
    <property type="entry name" value="rSAM_horseshoe"/>
</dbReference>
<dbReference type="SFLD" id="SFLDG01061">
    <property type="entry name" value="methylthiotransferase"/>
    <property type="match status" value="1"/>
</dbReference>
<dbReference type="PROSITE" id="PS01278">
    <property type="entry name" value="MTTASE_RADICAL"/>
    <property type="match status" value="1"/>
</dbReference>
<evidence type="ECO:0000256" key="3">
    <source>
        <dbReference type="ARBA" id="ARBA00022679"/>
    </source>
</evidence>
<dbReference type="NCBIfam" id="TIGR01579">
    <property type="entry name" value="MiaB-like-C"/>
    <property type="match status" value="1"/>
</dbReference>
<proteinExistence type="predicted"/>
<dbReference type="InterPro" id="IPR020612">
    <property type="entry name" value="Methylthiotransferase_CS"/>
</dbReference>
<protein>
    <submittedName>
        <fullName evidence="10">tRNA (N(6)-L-threonylcarbamoyladenosine(37)-C(2))-methylthiotransferase MtaB</fullName>
    </submittedName>
</protein>
<evidence type="ECO:0000313" key="10">
    <source>
        <dbReference type="EMBL" id="MBC5647344.1"/>
    </source>
</evidence>
<comment type="caution">
    <text evidence="10">The sequence shown here is derived from an EMBL/GenBank/DDBJ whole genome shotgun (WGS) entry which is preliminary data.</text>
</comment>
<accession>A0ABR7EE28</accession>
<evidence type="ECO:0000256" key="7">
    <source>
        <dbReference type="ARBA" id="ARBA00023014"/>
    </source>
</evidence>
<keyword evidence="5" id="KW-0479">Metal-binding</keyword>
<dbReference type="RefSeq" id="WP_186856844.1">
    <property type="nucleotide sequence ID" value="NZ_JACOON010000001.1"/>
</dbReference>
<dbReference type="SFLD" id="SFLDF00295">
    <property type="entry name" value="threonylcarbamoyladenosine_tRN"/>
    <property type="match status" value="1"/>
</dbReference>
<dbReference type="Proteomes" id="UP000606889">
    <property type="component" value="Unassembled WGS sequence"/>
</dbReference>
<dbReference type="InterPro" id="IPR007197">
    <property type="entry name" value="rSAM"/>
</dbReference>
<dbReference type="SUPFAM" id="SSF102114">
    <property type="entry name" value="Radical SAM enzymes"/>
    <property type="match status" value="1"/>
</dbReference>
<dbReference type="InterPro" id="IPR005839">
    <property type="entry name" value="Methylthiotransferase"/>
</dbReference>
<keyword evidence="4" id="KW-0949">S-adenosyl-L-methionine</keyword>
<dbReference type="PANTHER" id="PTHR11918">
    <property type="entry name" value="RADICAL SAM PROTEINS"/>
    <property type="match status" value="1"/>
</dbReference>
<name>A0ABR7EE28_9FIRM</name>
<keyword evidence="7" id="KW-0411">Iron-sulfur</keyword>